<evidence type="ECO:0000256" key="3">
    <source>
        <dbReference type="ARBA" id="ARBA00022630"/>
    </source>
</evidence>
<organism evidence="7 8">
    <name type="scientific">Anaerobacillus arseniciselenatis</name>
    <dbReference type="NCBI Taxonomy" id="85682"/>
    <lineage>
        <taxon>Bacteria</taxon>
        <taxon>Bacillati</taxon>
        <taxon>Bacillota</taxon>
        <taxon>Bacilli</taxon>
        <taxon>Bacillales</taxon>
        <taxon>Bacillaceae</taxon>
        <taxon>Anaerobacillus</taxon>
    </lineage>
</organism>
<dbReference type="Pfam" id="PF07992">
    <property type="entry name" value="Pyr_redox_2"/>
    <property type="match status" value="1"/>
</dbReference>
<evidence type="ECO:0000259" key="6">
    <source>
        <dbReference type="Pfam" id="PF07992"/>
    </source>
</evidence>
<sequence>MMNKPKIVVLGSGYGGIITTKKLEKLLKSGEADVTLINKHSYHYITTQLHKTSAGTAQDNKIALPIAELINNEKINFKKATVSSLNFDDKQVLLENDETVEYDYLLVALGFQVETFGIPGIEDHAFKIRSFRSSKAIYHHIENQFSKYQEDHDPARLTFAVAGAGFTGVEMVGELVENLKNLAEKHDVPYEKVQIINIEASPNLLPGFALDAVKYTTELFKTMGVKLMTSTKILECTENYVKVDSGEIATKTLIWSCGVRGHQLFEEAGLETIRGKMKVDKFLRIPNLEDVYCIGDNAHFMVDEKTALPPTAQVAMQQGPVCAENIVATMRGTELKEFEYNHKGSVASISDYYAVGKVGNFVIKGKFAALMKQVVEAKYLFALGGPGLVFKQTLGLNPLGFVKRTVKQ</sequence>
<dbReference type="Gene3D" id="3.50.50.100">
    <property type="match status" value="1"/>
</dbReference>
<accession>A0A1S2LKL0</accession>
<evidence type="ECO:0000256" key="2">
    <source>
        <dbReference type="ARBA" id="ARBA00005272"/>
    </source>
</evidence>
<evidence type="ECO:0000256" key="4">
    <source>
        <dbReference type="ARBA" id="ARBA00022827"/>
    </source>
</evidence>
<evidence type="ECO:0000256" key="5">
    <source>
        <dbReference type="ARBA" id="ARBA00023002"/>
    </source>
</evidence>
<dbReference type="EMBL" id="MLQQ01000018">
    <property type="protein sequence ID" value="OIJ12991.1"/>
    <property type="molecule type" value="Genomic_DNA"/>
</dbReference>
<dbReference type="PANTHER" id="PTHR42913">
    <property type="entry name" value="APOPTOSIS-INDUCING FACTOR 1"/>
    <property type="match status" value="1"/>
</dbReference>
<name>A0A1S2LKL0_9BACI</name>
<protein>
    <submittedName>
        <fullName evidence="7">Pyridine nucleotide-disulfide oxidoreductase</fullName>
    </submittedName>
</protein>
<gene>
    <name evidence="7" type="ORF">BKP35_09795</name>
</gene>
<keyword evidence="5" id="KW-0560">Oxidoreductase</keyword>
<comment type="cofactor">
    <cofactor evidence="1">
        <name>FAD</name>
        <dbReference type="ChEBI" id="CHEBI:57692"/>
    </cofactor>
</comment>
<reference evidence="7 8" key="1">
    <citation type="submission" date="2016-10" db="EMBL/GenBank/DDBJ databases">
        <title>Draft genome sequences of four alkaliphilic bacteria belonging to the Anaerobacillus genus.</title>
        <authorList>
            <person name="Bassil N.M."/>
            <person name="Lloyd J.R."/>
        </authorList>
    </citation>
    <scope>NUCLEOTIDE SEQUENCE [LARGE SCALE GENOMIC DNA]</scope>
    <source>
        <strain evidence="7 8">DSM 15340</strain>
    </source>
</reference>
<dbReference type="InterPro" id="IPR023753">
    <property type="entry name" value="FAD/NAD-binding_dom"/>
</dbReference>
<keyword evidence="3" id="KW-0285">Flavoprotein</keyword>
<feature type="domain" description="FAD/NAD(P)-binding" evidence="6">
    <location>
        <begin position="6"/>
        <end position="319"/>
    </location>
</feature>
<dbReference type="Proteomes" id="UP000180098">
    <property type="component" value="Unassembled WGS sequence"/>
</dbReference>
<dbReference type="GO" id="GO:0019646">
    <property type="term" value="P:aerobic electron transport chain"/>
    <property type="evidence" value="ECO:0007669"/>
    <property type="project" value="TreeGrafter"/>
</dbReference>
<proteinExistence type="inferred from homology"/>
<dbReference type="InterPro" id="IPR036188">
    <property type="entry name" value="FAD/NAD-bd_sf"/>
</dbReference>
<evidence type="ECO:0000256" key="1">
    <source>
        <dbReference type="ARBA" id="ARBA00001974"/>
    </source>
</evidence>
<evidence type="ECO:0000313" key="7">
    <source>
        <dbReference type="EMBL" id="OIJ12991.1"/>
    </source>
</evidence>
<comment type="caution">
    <text evidence="7">The sequence shown here is derived from an EMBL/GenBank/DDBJ whole genome shotgun (WGS) entry which is preliminary data.</text>
</comment>
<dbReference type="AlphaFoldDB" id="A0A1S2LKL0"/>
<dbReference type="GO" id="GO:0003955">
    <property type="term" value="F:NAD(P)H dehydrogenase (quinone) activity"/>
    <property type="evidence" value="ECO:0007669"/>
    <property type="project" value="TreeGrafter"/>
</dbReference>
<comment type="similarity">
    <text evidence="2">Belongs to the NADH dehydrogenase family.</text>
</comment>
<dbReference type="PRINTS" id="PR00368">
    <property type="entry name" value="FADPNR"/>
</dbReference>
<dbReference type="InterPro" id="IPR051169">
    <property type="entry name" value="NADH-Q_oxidoreductase"/>
</dbReference>
<evidence type="ECO:0000313" key="8">
    <source>
        <dbReference type="Proteomes" id="UP000180098"/>
    </source>
</evidence>
<keyword evidence="8" id="KW-1185">Reference proteome</keyword>
<dbReference type="SUPFAM" id="SSF51905">
    <property type="entry name" value="FAD/NAD(P)-binding domain"/>
    <property type="match status" value="2"/>
</dbReference>
<keyword evidence="4" id="KW-0274">FAD</keyword>
<dbReference type="PANTHER" id="PTHR42913:SF3">
    <property type="entry name" value="64 KDA MITOCHONDRIAL NADH DEHYDROGENASE (EUROFUNG)"/>
    <property type="match status" value="1"/>
</dbReference>